<feature type="transmembrane region" description="Helical" evidence="7">
    <location>
        <begin position="90"/>
        <end position="114"/>
    </location>
</feature>
<feature type="transmembrane region" description="Helical" evidence="7">
    <location>
        <begin position="144"/>
        <end position="169"/>
    </location>
</feature>
<comment type="caution">
    <text evidence="9">The sequence shown here is derived from an EMBL/GenBank/DDBJ whole genome shotgun (WGS) entry which is preliminary data.</text>
</comment>
<dbReference type="InterPro" id="IPR051393">
    <property type="entry name" value="ABC_transporter_permease"/>
</dbReference>
<sequence>MMAPALILIGVFILIPAVVAVIGSFFDFSMTSANWTYVGGDNYRRAVTDPLFWLAISNNVFIVVGSVISQVGGGAILAAILDRGIRRGNVVYRTIIFMPVVISSIAVAFVWMLILDPNVGPLNAVVKALGLPTPRLGWLGDPSISLWMLLLIAAWQNVGFQMMLILAGLQAIPREHYEAASLDGARGLKAFWYITLPGIRNVLVLATLITVIGGFKVFDLVFVTTGGGPANATQVLGTYTYTQAFAFGNMGYANAMAVVLLVTAVLLGWLQVRLSRRA</sequence>
<feature type="domain" description="ABC transmembrane type-1" evidence="8">
    <location>
        <begin position="56"/>
        <end position="271"/>
    </location>
</feature>
<keyword evidence="3" id="KW-1003">Cell membrane</keyword>
<dbReference type="CDD" id="cd06261">
    <property type="entry name" value="TM_PBP2"/>
    <property type="match status" value="1"/>
</dbReference>
<dbReference type="PANTHER" id="PTHR30193:SF37">
    <property type="entry name" value="INNER MEMBRANE ABC TRANSPORTER PERMEASE PROTEIN YCJO"/>
    <property type="match status" value="1"/>
</dbReference>
<accession>A0A2N3LZ60</accession>
<evidence type="ECO:0000313" key="9">
    <source>
        <dbReference type="EMBL" id="PKR89868.1"/>
    </source>
</evidence>
<dbReference type="EMBL" id="PJNW01000004">
    <property type="protein sequence ID" value="PKR89868.1"/>
    <property type="molecule type" value="Genomic_DNA"/>
</dbReference>
<dbReference type="PANTHER" id="PTHR30193">
    <property type="entry name" value="ABC TRANSPORTER PERMEASE PROTEIN"/>
    <property type="match status" value="1"/>
</dbReference>
<feature type="transmembrane region" description="Helical" evidence="7">
    <location>
        <begin position="251"/>
        <end position="270"/>
    </location>
</feature>
<dbReference type="GO" id="GO:0005886">
    <property type="term" value="C:plasma membrane"/>
    <property type="evidence" value="ECO:0007669"/>
    <property type="project" value="UniProtKB-SubCell"/>
</dbReference>
<evidence type="ECO:0000256" key="2">
    <source>
        <dbReference type="ARBA" id="ARBA00022448"/>
    </source>
</evidence>
<dbReference type="Gene3D" id="1.10.3720.10">
    <property type="entry name" value="MetI-like"/>
    <property type="match status" value="1"/>
</dbReference>
<gene>
    <name evidence="9" type="ORF">CXZ10_07680</name>
</gene>
<reference evidence="9 10" key="1">
    <citation type="submission" date="2017-12" db="EMBL/GenBank/DDBJ databases">
        <title>Anaerobic carbon monoxide metabolism by Pleomorphomonas carboxyditropha sp. nov., a new mesophilic hydrogenogenic carboxidotroph.</title>
        <authorList>
            <person name="Esquivel-Elizondo S."/>
            <person name="Krajmalnik-Brown R."/>
        </authorList>
    </citation>
    <scope>NUCLEOTIDE SEQUENCE [LARGE SCALE GENOMIC DNA]</scope>
    <source>
        <strain evidence="9 10">R5-392</strain>
    </source>
</reference>
<keyword evidence="5 7" id="KW-1133">Transmembrane helix</keyword>
<keyword evidence="2 7" id="KW-0813">Transport</keyword>
<keyword evidence="10" id="KW-1185">Reference proteome</keyword>
<dbReference type="PROSITE" id="PS50928">
    <property type="entry name" value="ABC_TM1"/>
    <property type="match status" value="1"/>
</dbReference>
<feature type="transmembrane region" description="Helical" evidence="7">
    <location>
        <begin position="51"/>
        <end position="78"/>
    </location>
</feature>
<feature type="transmembrane region" description="Helical" evidence="7">
    <location>
        <begin position="190"/>
        <end position="215"/>
    </location>
</feature>
<evidence type="ECO:0000256" key="6">
    <source>
        <dbReference type="ARBA" id="ARBA00023136"/>
    </source>
</evidence>
<dbReference type="AlphaFoldDB" id="A0A2N3LZ60"/>
<comment type="subcellular location">
    <subcellularLocation>
        <location evidence="1 7">Cell membrane</location>
        <topology evidence="1 7">Multi-pass membrane protein</topology>
    </subcellularLocation>
</comment>
<dbReference type="SUPFAM" id="SSF161098">
    <property type="entry name" value="MetI-like"/>
    <property type="match status" value="1"/>
</dbReference>
<dbReference type="OrthoDB" id="7939379at2"/>
<organism evidence="9 10">
    <name type="scientific">Pleomorphomonas diazotrophica</name>
    <dbReference type="NCBI Taxonomy" id="1166257"/>
    <lineage>
        <taxon>Bacteria</taxon>
        <taxon>Pseudomonadati</taxon>
        <taxon>Pseudomonadota</taxon>
        <taxon>Alphaproteobacteria</taxon>
        <taxon>Hyphomicrobiales</taxon>
        <taxon>Pleomorphomonadaceae</taxon>
        <taxon>Pleomorphomonas</taxon>
    </lineage>
</organism>
<evidence type="ECO:0000256" key="3">
    <source>
        <dbReference type="ARBA" id="ARBA00022475"/>
    </source>
</evidence>
<dbReference type="Proteomes" id="UP000233491">
    <property type="component" value="Unassembled WGS sequence"/>
</dbReference>
<dbReference type="InterPro" id="IPR035906">
    <property type="entry name" value="MetI-like_sf"/>
</dbReference>
<evidence type="ECO:0000313" key="10">
    <source>
        <dbReference type="Proteomes" id="UP000233491"/>
    </source>
</evidence>
<evidence type="ECO:0000256" key="7">
    <source>
        <dbReference type="RuleBase" id="RU363032"/>
    </source>
</evidence>
<dbReference type="GO" id="GO:0055085">
    <property type="term" value="P:transmembrane transport"/>
    <property type="evidence" value="ECO:0007669"/>
    <property type="project" value="InterPro"/>
</dbReference>
<evidence type="ECO:0000256" key="1">
    <source>
        <dbReference type="ARBA" id="ARBA00004651"/>
    </source>
</evidence>
<dbReference type="Pfam" id="PF00528">
    <property type="entry name" value="BPD_transp_1"/>
    <property type="match status" value="1"/>
</dbReference>
<evidence type="ECO:0000259" key="8">
    <source>
        <dbReference type="PROSITE" id="PS50928"/>
    </source>
</evidence>
<evidence type="ECO:0000256" key="4">
    <source>
        <dbReference type="ARBA" id="ARBA00022692"/>
    </source>
</evidence>
<keyword evidence="4 7" id="KW-0812">Transmembrane</keyword>
<proteinExistence type="inferred from homology"/>
<dbReference type="InterPro" id="IPR000515">
    <property type="entry name" value="MetI-like"/>
</dbReference>
<protein>
    <submittedName>
        <fullName evidence="9">Sugar ABC transporter permease</fullName>
    </submittedName>
</protein>
<evidence type="ECO:0000256" key="5">
    <source>
        <dbReference type="ARBA" id="ARBA00022989"/>
    </source>
</evidence>
<keyword evidence="6 7" id="KW-0472">Membrane</keyword>
<comment type="similarity">
    <text evidence="7">Belongs to the binding-protein-dependent transport system permease family.</text>
</comment>
<name>A0A2N3LZ60_9HYPH</name>